<feature type="compositionally biased region" description="Polar residues" evidence="1">
    <location>
        <begin position="342"/>
        <end position="354"/>
    </location>
</feature>
<feature type="compositionally biased region" description="Basic residues" evidence="1">
    <location>
        <begin position="182"/>
        <end position="193"/>
    </location>
</feature>
<reference evidence="3" key="1">
    <citation type="journal article" date="2023" name="Mol. Phylogenet. Evol.">
        <title>Genome-scale phylogeny and comparative genomics of the fungal order Sordariales.</title>
        <authorList>
            <person name="Hensen N."/>
            <person name="Bonometti L."/>
            <person name="Westerberg I."/>
            <person name="Brannstrom I.O."/>
            <person name="Guillou S."/>
            <person name="Cros-Aarteil S."/>
            <person name="Calhoun S."/>
            <person name="Haridas S."/>
            <person name="Kuo A."/>
            <person name="Mondo S."/>
            <person name="Pangilinan J."/>
            <person name="Riley R."/>
            <person name="LaButti K."/>
            <person name="Andreopoulos B."/>
            <person name="Lipzen A."/>
            <person name="Chen C."/>
            <person name="Yan M."/>
            <person name="Daum C."/>
            <person name="Ng V."/>
            <person name="Clum A."/>
            <person name="Steindorff A."/>
            <person name="Ohm R.A."/>
            <person name="Martin F."/>
            <person name="Silar P."/>
            <person name="Natvig D.O."/>
            <person name="Lalanne C."/>
            <person name="Gautier V."/>
            <person name="Ament-Velasquez S.L."/>
            <person name="Kruys A."/>
            <person name="Hutchinson M.I."/>
            <person name="Powell A.J."/>
            <person name="Barry K."/>
            <person name="Miller A.N."/>
            <person name="Grigoriev I.V."/>
            <person name="Debuchy R."/>
            <person name="Gladieux P."/>
            <person name="Hiltunen Thoren M."/>
            <person name="Johannesson H."/>
        </authorList>
    </citation>
    <scope>NUCLEOTIDE SEQUENCE</scope>
    <source>
        <strain evidence="3">CBS 359.72</strain>
    </source>
</reference>
<comment type="caution">
    <text evidence="3">The sequence shown here is derived from an EMBL/GenBank/DDBJ whole genome shotgun (WGS) entry which is preliminary data.</text>
</comment>
<protein>
    <recommendedName>
        <fullName evidence="2">C2H2-type domain-containing protein</fullName>
    </recommendedName>
</protein>
<feature type="region of interest" description="Disordered" evidence="1">
    <location>
        <begin position="142"/>
        <end position="235"/>
    </location>
</feature>
<feature type="compositionally biased region" description="Basic and acidic residues" evidence="1">
    <location>
        <begin position="143"/>
        <end position="153"/>
    </location>
</feature>
<sequence>MPYNSGWDPEKVYGCNASTFDAEVDHGNRSPEHLSAGIEILEEQNQQSHKPGVYEEVQDNVKSEDLVGLNRHGSAEFRSSQQIRHTIPKNRLPFPGAEAIARFPHAEAVFHSSARPPSFTAPGEGMAPRSGVVMNLVTSDDIPDTKNQQEESPVKTLVVSPPKPQPPAAPAPLPMVTPQPNKRGRPVGWRRGHGSYAAMRAGLPPGSSTPLSKPKKPPSEQTITRRPRRKSTSTARQIYLTLNPHFISFRCEWENCPAELQNVDTLRKHLLVVHGRPSAASSTTTTSNQPLPCKWSNCTTALLPSHDSFSVHIEKAHLVPYLWHTGDGPRNSTPSPRFCTRSLPTRQPPTTTTEHPIPKYLLDPRSGEQVTPSVAGQRVEGKDERRRRQARLNRVLAQRDQNAPAEPDYTPRELEVIAETLAAKQARQEMFREYAERVCGDGAEMDGWKP</sequence>
<feature type="compositionally biased region" description="Pro residues" evidence="1">
    <location>
        <begin position="161"/>
        <end position="177"/>
    </location>
</feature>
<accession>A0AAN7CRT1</accession>
<dbReference type="InterPro" id="IPR013087">
    <property type="entry name" value="Znf_C2H2_type"/>
</dbReference>
<dbReference type="AlphaFoldDB" id="A0AAN7CRT1"/>
<dbReference type="EMBL" id="MU857660">
    <property type="protein sequence ID" value="KAK4247125.1"/>
    <property type="molecule type" value="Genomic_DNA"/>
</dbReference>
<proteinExistence type="predicted"/>
<organism evidence="3 4">
    <name type="scientific">Corynascus novoguineensis</name>
    <dbReference type="NCBI Taxonomy" id="1126955"/>
    <lineage>
        <taxon>Eukaryota</taxon>
        <taxon>Fungi</taxon>
        <taxon>Dikarya</taxon>
        <taxon>Ascomycota</taxon>
        <taxon>Pezizomycotina</taxon>
        <taxon>Sordariomycetes</taxon>
        <taxon>Sordariomycetidae</taxon>
        <taxon>Sordariales</taxon>
        <taxon>Chaetomiaceae</taxon>
        <taxon>Corynascus</taxon>
    </lineage>
</organism>
<feature type="region of interest" description="Disordered" evidence="1">
    <location>
        <begin position="326"/>
        <end position="387"/>
    </location>
</feature>
<evidence type="ECO:0000313" key="4">
    <source>
        <dbReference type="Proteomes" id="UP001303647"/>
    </source>
</evidence>
<name>A0AAN7CRT1_9PEZI</name>
<feature type="compositionally biased region" description="Low complexity" evidence="1">
    <location>
        <begin position="202"/>
        <end position="212"/>
    </location>
</feature>
<keyword evidence="4" id="KW-1185">Reference proteome</keyword>
<evidence type="ECO:0000259" key="2">
    <source>
        <dbReference type="PROSITE" id="PS00028"/>
    </source>
</evidence>
<feature type="domain" description="C2H2-type" evidence="2">
    <location>
        <begin position="251"/>
        <end position="274"/>
    </location>
</feature>
<reference evidence="3" key="2">
    <citation type="submission" date="2023-05" db="EMBL/GenBank/DDBJ databases">
        <authorList>
            <consortium name="Lawrence Berkeley National Laboratory"/>
            <person name="Steindorff A."/>
            <person name="Hensen N."/>
            <person name="Bonometti L."/>
            <person name="Westerberg I."/>
            <person name="Brannstrom I.O."/>
            <person name="Guillou S."/>
            <person name="Cros-Aarteil S."/>
            <person name="Calhoun S."/>
            <person name="Haridas S."/>
            <person name="Kuo A."/>
            <person name="Mondo S."/>
            <person name="Pangilinan J."/>
            <person name="Riley R."/>
            <person name="Labutti K."/>
            <person name="Andreopoulos B."/>
            <person name="Lipzen A."/>
            <person name="Chen C."/>
            <person name="Yanf M."/>
            <person name="Daum C."/>
            <person name="Ng V."/>
            <person name="Clum A."/>
            <person name="Ohm R."/>
            <person name="Martin F."/>
            <person name="Silar P."/>
            <person name="Natvig D."/>
            <person name="Lalanne C."/>
            <person name="Gautier V."/>
            <person name="Ament-Velasquez S.L."/>
            <person name="Kruys A."/>
            <person name="Hutchinson M.I."/>
            <person name="Powell A.J."/>
            <person name="Barry K."/>
            <person name="Miller A.N."/>
            <person name="Grigoriev I.V."/>
            <person name="Debuchy R."/>
            <person name="Gladieux P."/>
            <person name="Thoren M.H."/>
            <person name="Johannesson H."/>
        </authorList>
    </citation>
    <scope>NUCLEOTIDE SEQUENCE</scope>
    <source>
        <strain evidence="3">CBS 359.72</strain>
    </source>
</reference>
<gene>
    <name evidence="3" type="ORF">C7999DRAFT_41552</name>
</gene>
<dbReference type="Proteomes" id="UP001303647">
    <property type="component" value="Unassembled WGS sequence"/>
</dbReference>
<dbReference type="SMART" id="SM00355">
    <property type="entry name" value="ZnF_C2H2"/>
    <property type="match status" value="2"/>
</dbReference>
<evidence type="ECO:0000313" key="3">
    <source>
        <dbReference type="EMBL" id="KAK4247125.1"/>
    </source>
</evidence>
<evidence type="ECO:0000256" key="1">
    <source>
        <dbReference type="SAM" id="MobiDB-lite"/>
    </source>
</evidence>
<dbReference type="PROSITE" id="PS00028">
    <property type="entry name" value="ZINC_FINGER_C2H2_1"/>
    <property type="match status" value="1"/>
</dbReference>